<feature type="transmembrane region" description="Helical" evidence="2">
    <location>
        <begin position="7"/>
        <end position="32"/>
    </location>
</feature>
<dbReference type="InterPro" id="IPR052413">
    <property type="entry name" value="SUR7_domain"/>
</dbReference>
<dbReference type="Pfam" id="PF06687">
    <property type="entry name" value="SUR7"/>
    <property type="match status" value="1"/>
</dbReference>
<sequence length="344" mass="37514">MGKIGRIACIATPMALSVASFICLLVVFMGGLNKGDSNLRGLYYFKADTSQFKANSTAAGFLNGVQGISADTKQLIEGLIGQAQNNNLKDEYYIYLENFCTGSTNGTIDYCSPRQSSFYFNPINEWGLNSTLYEKYIPSGVNTALNTYKKVASWMFIAYVIAFWTTIASIVVGLLAICSRIGSCLTTIVASVATLFTLLAALTSTILFSTLVGALDGLLKPYSIKLSVGTRMMALDWIAVAFSIGASMFWLVSICCCSGRSDRKERRRKAADPEPGAGYAAFGSQRGYKPLEDDQHHNQPYHNQYGAQPHHTGHEMQEFGTTHGAAGGPYKGRDNTAYEPFRQT</sequence>
<dbReference type="PANTHER" id="PTHR28019:SF3">
    <property type="entry name" value="INTEGRAL MEMBRANE PROTEIN (AFU_ORTHOLOGUE AFUA_6G07470)"/>
    <property type="match status" value="1"/>
</dbReference>
<gene>
    <name evidence="3" type="ORF">BT63DRAFT_483765</name>
</gene>
<dbReference type="InterPro" id="IPR009571">
    <property type="entry name" value="SUR7/Rim9-like_fungi"/>
</dbReference>
<feature type="transmembrane region" description="Helical" evidence="2">
    <location>
        <begin position="189"/>
        <end position="215"/>
    </location>
</feature>
<name>A0A6A6TX10_9PEZI</name>
<dbReference type="AlphaFoldDB" id="A0A6A6TX10"/>
<keyword evidence="2" id="KW-0812">Transmembrane</keyword>
<feature type="transmembrane region" description="Helical" evidence="2">
    <location>
        <begin position="235"/>
        <end position="259"/>
    </location>
</feature>
<feature type="region of interest" description="Disordered" evidence="1">
    <location>
        <begin position="289"/>
        <end position="344"/>
    </location>
</feature>
<evidence type="ECO:0000313" key="4">
    <source>
        <dbReference type="Proteomes" id="UP000799302"/>
    </source>
</evidence>
<reference evidence="3" key="1">
    <citation type="journal article" date="2020" name="Stud. Mycol.">
        <title>101 Dothideomycetes genomes: a test case for predicting lifestyles and emergence of pathogens.</title>
        <authorList>
            <person name="Haridas S."/>
            <person name="Albert R."/>
            <person name="Binder M."/>
            <person name="Bloem J."/>
            <person name="Labutti K."/>
            <person name="Salamov A."/>
            <person name="Andreopoulos B."/>
            <person name="Baker S."/>
            <person name="Barry K."/>
            <person name="Bills G."/>
            <person name="Bluhm B."/>
            <person name="Cannon C."/>
            <person name="Castanera R."/>
            <person name="Culley D."/>
            <person name="Daum C."/>
            <person name="Ezra D."/>
            <person name="Gonzalez J."/>
            <person name="Henrissat B."/>
            <person name="Kuo A."/>
            <person name="Liang C."/>
            <person name="Lipzen A."/>
            <person name="Lutzoni F."/>
            <person name="Magnuson J."/>
            <person name="Mondo S."/>
            <person name="Nolan M."/>
            <person name="Ohm R."/>
            <person name="Pangilinan J."/>
            <person name="Park H.-J."/>
            <person name="Ramirez L."/>
            <person name="Alfaro M."/>
            <person name="Sun H."/>
            <person name="Tritt A."/>
            <person name="Yoshinaga Y."/>
            <person name="Zwiers L.-H."/>
            <person name="Turgeon B."/>
            <person name="Goodwin S."/>
            <person name="Spatafora J."/>
            <person name="Crous P."/>
            <person name="Grigoriev I."/>
        </authorList>
    </citation>
    <scope>NUCLEOTIDE SEQUENCE</scope>
    <source>
        <strain evidence="3">CBS 115976</strain>
    </source>
</reference>
<dbReference type="Proteomes" id="UP000799302">
    <property type="component" value="Unassembled WGS sequence"/>
</dbReference>
<keyword evidence="4" id="KW-1185">Reference proteome</keyword>
<dbReference type="OrthoDB" id="4480814at2759"/>
<evidence type="ECO:0000256" key="2">
    <source>
        <dbReference type="SAM" id="Phobius"/>
    </source>
</evidence>
<feature type="transmembrane region" description="Helical" evidence="2">
    <location>
        <begin position="156"/>
        <end position="177"/>
    </location>
</feature>
<evidence type="ECO:0000313" key="3">
    <source>
        <dbReference type="EMBL" id="KAF2664352.1"/>
    </source>
</evidence>
<keyword evidence="2" id="KW-1133">Transmembrane helix</keyword>
<evidence type="ECO:0000256" key="1">
    <source>
        <dbReference type="SAM" id="MobiDB-lite"/>
    </source>
</evidence>
<accession>A0A6A6TX10</accession>
<proteinExistence type="predicted"/>
<dbReference type="GO" id="GO:0031505">
    <property type="term" value="P:fungal-type cell wall organization"/>
    <property type="evidence" value="ECO:0007669"/>
    <property type="project" value="TreeGrafter"/>
</dbReference>
<keyword evidence="2" id="KW-0472">Membrane</keyword>
<organism evidence="3 4">
    <name type="scientific">Microthyrium microscopicum</name>
    <dbReference type="NCBI Taxonomy" id="703497"/>
    <lineage>
        <taxon>Eukaryota</taxon>
        <taxon>Fungi</taxon>
        <taxon>Dikarya</taxon>
        <taxon>Ascomycota</taxon>
        <taxon>Pezizomycotina</taxon>
        <taxon>Dothideomycetes</taxon>
        <taxon>Dothideomycetes incertae sedis</taxon>
        <taxon>Microthyriales</taxon>
        <taxon>Microthyriaceae</taxon>
        <taxon>Microthyrium</taxon>
    </lineage>
</organism>
<dbReference type="GO" id="GO:0051285">
    <property type="term" value="C:cell cortex of cell tip"/>
    <property type="evidence" value="ECO:0007669"/>
    <property type="project" value="TreeGrafter"/>
</dbReference>
<dbReference type="GO" id="GO:0005886">
    <property type="term" value="C:plasma membrane"/>
    <property type="evidence" value="ECO:0007669"/>
    <property type="project" value="InterPro"/>
</dbReference>
<dbReference type="PANTHER" id="PTHR28019">
    <property type="entry name" value="CELL MEMBRANE PROTEIN YLR413W-RELATED"/>
    <property type="match status" value="1"/>
</dbReference>
<dbReference type="EMBL" id="MU004243">
    <property type="protein sequence ID" value="KAF2664352.1"/>
    <property type="molecule type" value="Genomic_DNA"/>
</dbReference>
<evidence type="ECO:0008006" key="5">
    <source>
        <dbReference type="Google" id="ProtNLM"/>
    </source>
</evidence>
<protein>
    <recommendedName>
        <fullName evidence="5">Integral membrane protein</fullName>
    </recommendedName>
</protein>